<proteinExistence type="predicted"/>
<keyword evidence="1 2" id="KW-0238">DNA-binding</keyword>
<feature type="DNA-binding region" description="H-T-H motif" evidence="2">
    <location>
        <begin position="30"/>
        <end position="49"/>
    </location>
</feature>
<dbReference type="Gene3D" id="1.10.357.10">
    <property type="entry name" value="Tetracycline Repressor, domain 2"/>
    <property type="match status" value="1"/>
</dbReference>
<dbReference type="Pfam" id="PF00440">
    <property type="entry name" value="TetR_N"/>
    <property type="match status" value="1"/>
</dbReference>
<dbReference type="SUPFAM" id="SSF48498">
    <property type="entry name" value="Tetracyclin repressor-like, C-terminal domain"/>
    <property type="match status" value="1"/>
</dbReference>
<name>A0A7Z0J2I0_9MICC</name>
<dbReference type="GO" id="GO:0003700">
    <property type="term" value="F:DNA-binding transcription factor activity"/>
    <property type="evidence" value="ECO:0007669"/>
    <property type="project" value="TreeGrafter"/>
</dbReference>
<dbReference type="RefSeq" id="WP_179440797.1">
    <property type="nucleotide sequence ID" value="NZ_BAAALK010000001.1"/>
</dbReference>
<dbReference type="EMBL" id="JACCFQ010000001">
    <property type="protein sequence ID" value="NYJ15758.1"/>
    <property type="molecule type" value="Genomic_DNA"/>
</dbReference>
<dbReference type="SUPFAM" id="SSF46689">
    <property type="entry name" value="Homeodomain-like"/>
    <property type="match status" value="1"/>
</dbReference>
<evidence type="ECO:0000256" key="2">
    <source>
        <dbReference type="PROSITE-ProRule" id="PRU00335"/>
    </source>
</evidence>
<accession>A0A7Z0J2I0</accession>
<protein>
    <submittedName>
        <fullName evidence="4">AcrR family transcriptional regulator</fullName>
    </submittedName>
</protein>
<dbReference type="InterPro" id="IPR036271">
    <property type="entry name" value="Tet_transcr_reg_TetR-rel_C_sf"/>
</dbReference>
<dbReference type="InterPro" id="IPR009057">
    <property type="entry name" value="Homeodomain-like_sf"/>
</dbReference>
<organism evidence="4 5">
    <name type="scientific">Nesterenkonia sandarakina</name>
    <dbReference type="NCBI Taxonomy" id="272918"/>
    <lineage>
        <taxon>Bacteria</taxon>
        <taxon>Bacillati</taxon>
        <taxon>Actinomycetota</taxon>
        <taxon>Actinomycetes</taxon>
        <taxon>Micrococcales</taxon>
        <taxon>Micrococcaceae</taxon>
        <taxon>Nesterenkonia</taxon>
    </lineage>
</organism>
<dbReference type="AlphaFoldDB" id="A0A7Z0J2I0"/>
<comment type="caution">
    <text evidence="4">The sequence shown here is derived from an EMBL/GenBank/DDBJ whole genome shotgun (WGS) entry which is preliminary data.</text>
</comment>
<evidence type="ECO:0000259" key="3">
    <source>
        <dbReference type="PROSITE" id="PS50977"/>
    </source>
</evidence>
<evidence type="ECO:0000313" key="4">
    <source>
        <dbReference type="EMBL" id="NYJ15758.1"/>
    </source>
</evidence>
<dbReference type="PRINTS" id="PR00455">
    <property type="entry name" value="HTHTETR"/>
</dbReference>
<reference evidence="4 5" key="1">
    <citation type="submission" date="2020-07" db="EMBL/GenBank/DDBJ databases">
        <title>Sequencing the genomes of 1000 actinobacteria strains.</title>
        <authorList>
            <person name="Klenk H.-P."/>
        </authorList>
    </citation>
    <scope>NUCLEOTIDE SEQUENCE [LARGE SCALE GENOMIC DNA]</scope>
    <source>
        <strain evidence="4 5">DSM 15664</strain>
    </source>
</reference>
<keyword evidence="5" id="KW-1185">Reference proteome</keyword>
<dbReference type="PANTHER" id="PTHR30055:SF200">
    <property type="entry name" value="HTH-TYPE TRANSCRIPTIONAL REPRESSOR BDCR"/>
    <property type="match status" value="1"/>
</dbReference>
<dbReference type="Proteomes" id="UP000560069">
    <property type="component" value="Unassembled WGS sequence"/>
</dbReference>
<dbReference type="PROSITE" id="PS50977">
    <property type="entry name" value="HTH_TETR_2"/>
    <property type="match status" value="1"/>
</dbReference>
<evidence type="ECO:0000313" key="5">
    <source>
        <dbReference type="Proteomes" id="UP000560069"/>
    </source>
</evidence>
<dbReference type="GO" id="GO:0000976">
    <property type="term" value="F:transcription cis-regulatory region binding"/>
    <property type="evidence" value="ECO:0007669"/>
    <property type="project" value="TreeGrafter"/>
</dbReference>
<sequence length="195" mass="21362">MTEARRPPARTRLLDAADRVLFEQGIRATPVDDLLREAGVSVSTLYTHFGSKDGLVAEVLDTRLHDWRMVWDRCVVAAHDDEGRLLAIFDAVATYREEQHHPAGWCAFLAAADELPSAPAAIAQVLASHTDLLTERLLHLSRPLAQNQVKAQELADEMALIYTGVLASYLRGYPGSPVEGGRRAAQAAVQARRTG</sequence>
<dbReference type="PANTHER" id="PTHR30055">
    <property type="entry name" value="HTH-TYPE TRANSCRIPTIONAL REGULATOR RUTR"/>
    <property type="match status" value="1"/>
</dbReference>
<feature type="domain" description="HTH tetR-type" evidence="3">
    <location>
        <begin position="7"/>
        <end position="67"/>
    </location>
</feature>
<dbReference type="InterPro" id="IPR001647">
    <property type="entry name" value="HTH_TetR"/>
</dbReference>
<gene>
    <name evidence="4" type="ORF">HNR11_000292</name>
</gene>
<dbReference type="InterPro" id="IPR050109">
    <property type="entry name" value="HTH-type_TetR-like_transc_reg"/>
</dbReference>
<evidence type="ECO:0000256" key="1">
    <source>
        <dbReference type="ARBA" id="ARBA00023125"/>
    </source>
</evidence>